<sequence length="181" mass="20812">MSTGTIRPVVDDLLFRLYDRSLHPELFTTRAKLVLQREEFDAHVSLSDSGHVIGFRRGERTLTEVITVENDELPLESRLLNRRIRGTRNDGHTFPDGVTYQASYQIEKLDAEVFQHLHEELVVDALQAELSFRFVPGNRLLPEPLSLARISTDQNSLLIHICHTFPDEFAIIRTQSLIEYS</sequence>
<dbReference type="EMBL" id="CP036316">
    <property type="protein sequence ID" value="QDT64576.1"/>
    <property type="molecule type" value="Genomic_DNA"/>
</dbReference>
<name>A0A517T872_9PLAN</name>
<keyword evidence="2" id="KW-1185">Reference proteome</keyword>
<dbReference type="AlphaFoldDB" id="A0A517T872"/>
<dbReference type="KEGG" id="chya:V22_18110"/>
<dbReference type="InterPro" id="IPR024486">
    <property type="entry name" value="DUF2617"/>
</dbReference>
<accession>A0A517T872</accession>
<evidence type="ECO:0008006" key="3">
    <source>
        <dbReference type="Google" id="ProtNLM"/>
    </source>
</evidence>
<dbReference type="RefSeq" id="WP_197440037.1">
    <property type="nucleotide sequence ID" value="NZ_CP036316.1"/>
</dbReference>
<dbReference type="Pfam" id="PF10936">
    <property type="entry name" value="DUF2617"/>
    <property type="match status" value="1"/>
</dbReference>
<proteinExistence type="predicted"/>
<evidence type="ECO:0000313" key="1">
    <source>
        <dbReference type="EMBL" id="QDT64576.1"/>
    </source>
</evidence>
<organism evidence="1 2">
    <name type="scientific">Calycomorphotria hydatis</name>
    <dbReference type="NCBI Taxonomy" id="2528027"/>
    <lineage>
        <taxon>Bacteria</taxon>
        <taxon>Pseudomonadati</taxon>
        <taxon>Planctomycetota</taxon>
        <taxon>Planctomycetia</taxon>
        <taxon>Planctomycetales</taxon>
        <taxon>Planctomycetaceae</taxon>
        <taxon>Calycomorphotria</taxon>
    </lineage>
</organism>
<reference evidence="1 2" key="1">
    <citation type="submission" date="2019-02" db="EMBL/GenBank/DDBJ databases">
        <title>Deep-cultivation of Planctomycetes and their phenomic and genomic characterization uncovers novel biology.</title>
        <authorList>
            <person name="Wiegand S."/>
            <person name="Jogler M."/>
            <person name="Boedeker C."/>
            <person name="Pinto D."/>
            <person name="Vollmers J."/>
            <person name="Rivas-Marin E."/>
            <person name="Kohn T."/>
            <person name="Peeters S.H."/>
            <person name="Heuer A."/>
            <person name="Rast P."/>
            <person name="Oberbeckmann S."/>
            <person name="Bunk B."/>
            <person name="Jeske O."/>
            <person name="Meyerdierks A."/>
            <person name="Storesund J.E."/>
            <person name="Kallscheuer N."/>
            <person name="Luecker S."/>
            <person name="Lage O.M."/>
            <person name="Pohl T."/>
            <person name="Merkel B.J."/>
            <person name="Hornburger P."/>
            <person name="Mueller R.-W."/>
            <person name="Bruemmer F."/>
            <person name="Labrenz M."/>
            <person name="Spormann A.M."/>
            <person name="Op den Camp H."/>
            <person name="Overmann J."/>
            <person name="Amann R."/>
            <person name="Jetten M.S.M."/>
            <person name="Mascher T."/>
            <person name="Medema M.H."/>
            <person name="Devos D.P."/>
            <person name="Kaster A.-K."/>
            <person name="Ovreas L."/>
            <person name="Rohde M."/>
            <person name="Galperin M.Y."/>
            <person name="Jogler C."/>
        </authorList>
    </citation>
    <scope>NUCLEOTIDE SEQUENCE [LARGE SCALE GENOMIC DNA]</scope>
    <source>
        <strain evidence="1 2">V22</strain>
    </source>
</reference>
<gene>
    <name evidence="1" type="ORF">V22_18110</name>
</gene>
<dbReference type="Proteomes" id="UP000319976">
    <property type="component" value="Chromosome"/>
</dbReference>
<evidence type="ECO:0000313" key="2">
    <source>
        <dbReference type="Proteomes" id="UP000319976"/>
    </source>
</evidence>
<protein>
    <recommendedName>
        <fullName evidence="3">DUF2617 domain-containing protein</fullName>
    </recommendedName>
</protein>